<sequence>MACRRRGHPNLPALLFDEAELPTIEVVPEKNFQSLRHPLWTENKARLIQEYIKLFTYVTKHGAYIDGFAAPQRRERLDLCSAKLVLEAEPQRVRDLWLCDIDPKGVALLRELQEAYESKGRRIHVVEGDFNNTYETILASGRITDRTATFALLDQRTFECAWSTVEAIARHKKGMKIEVFYFLATGWIDRSIAAVKREITAARVERWWGRPDWRTLRGMQGIERANLLVKRFKDELGYTFAYPYAIHDSRLGGRTMYHMIHATDHPEASPLMMRAYRKVSGRSDQETHVQLDFDAHWGEFK</sequence>
<dbReference type="NCBIfam" id="TIGR04474">
    <property type="entry name" value="tcm_partner"/>
    <property type="match status" value="1"/>
</dbReference>
<dbReference type="Proteomes" id="UP000254958">
    <property type="component" value="Unassembled WGS sequence"/>
</dbReference>
<name>A0A370G808_GLULI</name>
<proteinExistence type="predicted"/>
<reference evidence="1 2" key="1">
    <citation type="submission" date="2018-07" db="EMBL/GenBank/DDBJ databases">
        <title>Genomic Encyclopedia of Type Strains, Phase IV (KMG-IV): sequencing the most valuable type-strain genomes for metagenomic binning, comparative biology and taxonomic classification.</title>
        <authorList>
            <person name="Goeker M."/>
        </authorList>
    </citation>
    <scope>NUCLEOTIDE SEQUENCE [LARGE SCALE GENOMIC DNA]</scope>
    <source>
        <strain evidence="1 2">DSM 5603</strain>
    </source>
</reference>
<evidence type="ECO:0000313" key="2">
    <source>
        <dbReference type="Proteomes" id="UP000254958"/>
    </source>
</evidence>
<comment type="caution">
    <text evidence="1">The sequence shown here is derived from an EMBL/GenBank/DDBJ whole genome shotgun (WGS) entry which is preliminary data.</text>
</comment>
<keyword evidence="2" id="KW-1185">Reference proteome</keyword>
<protein>
    <submittedName>
        <fullName evidence="1">Three-Cys-motif partner protein</fullName>
    </submittedName>
</protein>
<dbReference type="EMBL" id="QQAW01000002">
    <property type="protein sequence ID" value="RDI39246.1"/>
    <property type="molecule type" value="Genomic_DNA"/>
</dbReference>
<gene>
    <name evidence="1" type="ORF">C7453_10233</name>
</gene>
<dbReference type="AlphaFoldDB" id="A0A370G808"/>
<evidence type="ECO:0000313" key="1">
    <source>
        <dbReference type="EMBL" id="RDI39246.1"/>
    </source>
</evidence>
<accession>A0A370G808</accession>
<dbReference type="InterPro" id="IPR031009">
    <property type="entry name" value="Tcm_partner"/>
</dbReference>
<organism evidence="1 2">
    <name type="scientific">Gluconacetobacter liquefaciens</name>
    <name type="common">Acetobacter liquefaciens</name>
    <dbReference type="NCBI Taxonomy" id="89584"/>
    <lineage>
        <taxon>Bacteria</taxon>
        <taxon>Pseudomonadati</taxon>
        <taxon>Pseudomonadota</taxon>
        <taxon>Alphaproteobacteria</taxon>
        <taxon>Acetobacterales</taxon>
        <taxon>Acetobacteraceae</taxon>
        <taxon>Gluconacetobacter</taxon>
    </lineage>
</organism>